<dbReference type="SUPFAM" id="SSF52540">
    <property type="entry name" value="P-loop containing nucleoside triphosphate hydrolases"/>
    <property type="match status" value="1"/>
</dbReference>
<feature type="domain" description="DNA2/NAM7 helicase helicase" evidence="6">
    <location>
        <begin position="157"/>
        <end position="369"/>
    </location>
</feature>
<dbReference type="InterPro" id="IPR050534">
    <property type="entry name" value="Coronavir_polyprotein_1ab"/>
</dbReference>
<gene>
    <name evidence="8" type="ORF">F4V44_17720</name>
</gene>
<dbReference type="AlphaFoldDB" id="A0A5J5HQL8"/>
<dbReference type="PANTHER" id="PTHR43788">
    <property type="entry name" value="DNA2/NAM7 HELICASE FAMILY MEMBER"/>
    <property type="match status" value="1"/>
</dbReference>
<dbReference type="Pfam" id="PF13086">
    <property type="entry name" value="AAA_11"/>
    <property type="match status" value="1"/>
</dbReference>
<comment type="similarity">
    <text evidence="1">Belongs to the DNA2/NAM7 helicase family.</text>
</comment>
<keyword evidence="4" id="KW-0347">Helicase</keyword>
<dbReference type="Gene3D" id="3.40.50.300">
    <property type="entry name" value="P-loop containing nucleotide triphosphate hydrolases"/>
    <property type="match status" value="2"/>
</dbReference>
<dbReference type="PANTHER" id="PTHR43788:SF8">
    <property type="entry name" value="DNA-BINDING PROTEIN SMUBP-2"/>
    <property type="match status" value="1"/>
</dbReference>
<keyword evidence="3" id="KW-0378">Hydrolase</keyword>
<keyword evidence="5" id="KW-0067">ATP-binding</keyword>
<evidence type="ECO:0000313" key="8">
    <source>
        <dbReference type="EMBL" id="KAA9021809.1"/>
    </source>
</evidence>
<dbReference type="InterPro" id="IPR041677">
    <property type="entry name" value="DNA2/NAM7_AAA_11"/>
</dbReference>
<organism evidence="8 9">
    <name type="scientific">Niallia endozanthoxylica</name>
    <dbReference type="NCBI Taxonomy" id="2036016"/>
    <lineage>
        <taxon>Bacteria</taxon>
        <taxon>Bacillati</taxon>
        <taxon>Bacillota</taxon>
        <taxon>Bacilli</taxon>
        <taxon>Bacillales</taxon>
        <taxon>Bacillaceae</taxon>
        <taxon>Niallia</taxon>
    </lineage>
</organism>
<evidence type="ECO:0000256" key="2">
    <source>
        <dbReference type="ARBA" id="ARBA00022741"/>
    </source>
</evidence>
<keyword evidence="9" id="KW-1185">Reference proteome</keyword>
<evidence type="ECO:0000256" key="5">
    <source>
        <dbReference type="ARBA" id="ARBA00022840"/>
    </source>
</evidence>
<evidence type="ECO:0000259" key="6">
    <source>
        <dbReference type="Pfam" id="PF13086"/>
    </source>
</evidence>
<dbReference type="EMBL" id="VYKL01000026">
    <property type="protein sequence ID" value="KAA9021809.1"/>
    <property type="molecule type" value="Genomic_DNA"/>
</dbReference>
<keyword evidence="2" id="KW-0547">Nucleotide-binding</keyword>
<name>A0A5J5HQL8_9BACI</name>
<accession>A0A5J5HQL8</accession>
<dbReference type="GO" id="GO:0043139">
    <property type="term" value="F:5'-3' DNA helicase activity"/>
    <property type="evidence" value="ECO:0007669"/>
    <property type="project" value="TreeGrafter"/>
</dbReference>
<dbReference type="InterPro" id="IPR047187">
    <property type="entry name" value="SF1_C_Upf1"/>
</dbReference>
<dbReference type="OrthoDB" id="9757917at2"/>
<reference evidence="8 9" key="1">
    <citation type="submission" date="2019-09" db="EMBL/GenBank/DDBJ databases">
        <title>Whole genome sequences of isolates from the Mars Exploration Rovers.</title>
        <authorList>
            <person name="Seuylemezian A."/>
            <person name="Vaishampayan P."/>
        </authorList>
    </citation>
    <scope>NUCLEOTIDE SEQUENCE [LARGE SCALE GENOMIC DNA]</scope>
    <source>
        <strain evidence="8 9">MER_TA_151</strain>
    </source>
</reference>
<evidence type="ECO:0000313" key="9">
    <source>
        <dbReference type="Proteomes" id="UP000326671"/>
    </source>
</evidence>
<evidence type="ECO:0000259" key="7">
    <source>
        <dbReference type="Pfam" id="PF13087"/>
    </source>
</evidence>
<evidence type="ECO:0000256" key="3">
    <source>
        <dbReference type="ARBA" id="ARBA00022801"/>
    </source>
</evidence>
<evidence type="ECO:0000256" key="1">
    <source>
        <dbReference type="ARBA" id="ARBA00007913"/>
    </source>
</evidence>
<feature type="domain" description="DNA2/NAM7 helicase-like C-terminal" evidence="7">
    <location>
        <begin position="400"/>
        <end position="585"/>
    </location>
</feature>
<comment type="caution">
    <text evidence="8">The sequence shown here is derived from an EMBL/GenBank/DDBJ whole genome shotgun (WGS) entry which is preliminary data.</text>
</comment>
<dbReference type="Pfam" id="PF13087">
    <property type="entry name" value="AAA_12"/>
    <property type="match status" value="1"/>
</dbReference>
<sequence length="745" mass="85475">MTNTLTYIKAWQKALQAEIIHLKKYGSNKFPVKNGHLLNQKDSYTYYFDSVQTMRIPIGSIVRVEWGQTKTEGRVLSSEGQSIIVKLEQSIGALVSEVTIWHDPWELLDQLIQRLEEVRKSKRKRGRVKKLMDPSMPAQHPADLIKSNVHEVVLRSKYNPITFVWGPPGTGKTYTLARVAANKYFKEKKVLVLAHSNQAVDVLMAEISSFVEKKGRLKDGDIIRYGSQLSEAVERHRLLHMSQLIIKQHPQMAEEKARLLEERQMLKKDLSSSFSQNDSEQLLQIETKLATVLEKIHQKEIQFLKEADIIGTTLAKAAVDTAIYEKEFDIVMVDEASMAYVPQVAFAAALGKRMIVCGDFKQLPPIAASNHELVNEWLKEDIFHKSGVTESVRYGRLHPHLFLLKEQRRMHPAVSSFTNKYIYQSLVGDYKGVAELRNKLVMKHPFPNRASILLDTSGTGAYCLTESSTRSRFNPWQLLLSFQLIHEAFQAGHRSIGYTTPYRAQARLMETLLEDLYETQLKEADIAAATIHRFQGSERDVMIFDSVDSYPQERAGMLLIGKESERLINVAITRTKGKLIHVSNRDFLQKKVYPSRTLYKYLNHQVELKQMVHPYEIGTWIKHQHPRLIWMHAKKLAGVMKDIRYARKSIVIAMPNDKELSEEWKQILAKRSHAVEVIYISEYVPNGIFVNRLMNESVPFPFVCVDQQILWLGLPLEGAKQVKPPYVTVRLDSQAVSEYVLSQIT</sequence>
<dbReference type="GO" id="GO:0016787">
    <property type="term" value="F:hydrolase activity"/>
    <property type="evidence" value="ECO:0007669"/>
    <property type="project" value="UniProtKB-KW"/>
</dbReference>
<dbReference type="GO" id="GO:0005524">
    <property type="term" value="F:ATP binding"/>
    <property type="evidence" value="ECO:0007669"/>
    <property type="project" value="UniProtKB-KW"/>
</dbReference>
<evidence type="ECO:0000256" key="4">
    <source>
        <dbReference type="ARBA" id="ARBA00022806"/>
    </source>
</evidence>
<dbReference type="InterPro" id="IPR027417">
    <property type="entry name" value="P-loop_NTPase"/>
</dbReference>
<dbReference type="Proteomes" id="UP000326671">
    <property type="component" value="Unassembled WGS sequence"/>
</dbReference>
<dbReference type="CDD" id="cd18808">
    <property type="entry name" value="SF1_C_Upf1"/>
    <property type="match status" value="1"/>
</dbReference>
<proteinExistence type="inferred from homology"/>
<protein>
    <submittedName>
        <fullName evidence="8">AAA family ATPase</fullName>
    </submittedName>
</protein>
<dbReference type="InterPro" id="IPR041679">
    <property type="entry name" value="DNA2/NAM7-like_C"/>
</dbReference>
<dbReference type="RefSeq" id="WP_150441335.1">
    <property type="nucleotide sequence ID" value="NZ_VYKL01000026.1"/>
</dbReference>